<proteinExistence type="predicted"/>
<comment type="caution">
    <text evidence="1">The sequence shown here is derived from an EMBL/GenBank/DDBJ whole genome shotgun (WGS) entry which is preliminary data.</text>
</comment>
<gene>
    <name evidence="1" type="ORF">QFC21_000581</name>
</gene>
<evidence type="ECO:0000313" key="2">
    <source>
        <dbReference type="Proteomes" id="UP001227268"/>
    </source>
</evidence>
<accession>A0ACC2WC90</accession>
<name>A0ACC2WC90_9TREE</name>
<evidence type="ECO:0000313" key="1">
    <source>
        <dbReference type="EMBL" id="KAJ9109252.1"/>
    </source>
</evidence>
<keyword evidence="2" id="KW-1185">Reference proteome</keyword>
<protein>
    <submittedName>
        <fullName evidence="1">Uncharacterized protein</fullName>
    </submittedName>
</protein>
<dbReference type="Proteomes" id="UP001227268">
    <property type="component" value="Unassembled WGS sequence"/>
</dbReference>
<reference evidence="1" key="1">
    <citation type="submission" date="2023-04" db="EMBL/GenBank/DDBJ databases">
        <title>Draft Genome sequencing of Naganishia species isolated from polar environments using Oxford Nanopore Technology.</title>
        <authorList>
            <person name="Leo P."/>
            <person name="Venkateswaran K."/>
        </authorList>
    </citation>
    <scope>NUCLEOTIDE SEQUENCE</scope>
    <source>
        <strain evidence="1">MNA-CCFEE 5423</strain>
    </source>
</reference>
<dbReference type="EMBL" id="JASBWT010000001">
    <property type="protein sequence ID" value="KAJ9109252.1"/>
    <property type="molecule type" value="Genomic_DNA"/>
</dbReference>
<sequence>MSKKGLSLEEKKKKIQQSVKDVVVDLQGDSLIQYDKIGTSNFNLSIFFPAWEIDFWAFPSAAGASRQAALSKEKAELGALQAKQSETEAGLHEAEQGREDCQTRRDLLSRLETARRNQKALKAELEAYGAADPIKFAEKKRAVQLAKEASVLWTDNTMILFKMAKDTLGVEYADLRQHLGIDEEWEDLAI</sequence>
<organism evidence="1 2">
    <name type="scientific">Naganishia friedmannii</name>
    <dbReference type="NCBI Taxonomy" id="89922"/>
    <lineage>
        <taxon>Eukaryota</taxon>
        <taxon>Fungi</taxon>
        <taxon>Dikarya</taxon>
        <taxon>Basidiomycota</taxon>
        <taxon>Agaricomycotina</taxon>
        <taxon>Tremellomycetes</taxon>
        <taxon>Filobasidiales</taxon>
        <taxon>Filobasidiaceae</taxon>
        <taxon>Naganishia</taxon>
    </lineage>
</organism>